<dbReference type="SUPFAM" id="SSF158622">
    <property type="entry name" value="YheA/YmcA-like"/>
    <property type="match status" value="1"/>
</dbReference>
<proteinExistence type="predicted"/>
<reference evidence="2" key="1">
    <citation type="journal article" date="2019" name="Int. J. Syst. Evol. Microbiol.">
        <title>The Global Catalogue of Microorganisms (GCM) 10K type strain sequencing project: providing services to taxonomists for standard genome sequencing and annotation.</title>
        <authorList>
            <consortium name="The Broad Institute Genomics Platform"/>
            <consortium name="The Broad Institute Genome Sequencing Center for Infectious Disease"/>
            <person name="Wu L."/>
            <person name="Ma J."/>
        </authorList>
    </citation>
    <scope>NUCLEOTIDE SEQUENCE [LARGE SCALE GENOMIC DNA]</scope>
    <source>
        <strain evidence="2">S1</strain>
    </source>
</reference>
<dbReference type="Proteomes" id="UP001597282">
    <property type="component" value="Unassembled WGS sequence"/>
</dbReference>
<dbReference type="Pfam" id="PF06133">
    <property type="entry name" value="Com_YlbF"/>
    <property type="match status" value="1"/>
</dbReference>
<gene>
    <name evidence="1" type="ORF">ACFQ4Y_03390</name>
</gene>
<comment type="caution">
    <text evidence="1">The sequence shown here is derived from an EMBL/GenBank/DDBJ whole genome shotgun (WGS) entry which is preliminary data.</text>
</comment>
<name>A0ABW4C6V5_9BACL</name>
<organism evidence="1 2">
    <name type="scientific">Kroppenstedtia sanguinis</name>
    <dbReference type="NCBI Taxonomy" id="1380684"/>
    <lineage>
        <taxon>Bacteria</taxon>
        <taxon>Bacillati</taxon>
        <taxon>Bacillota</taxon>
        <taxon>Bacilli</taxon>
        <taxon>Bacillales</taxon>
        <taxon>Thermoactinomycetaceae</taxon>
        <taxon>Kroppenstedtia</taxon>
    </lineage>
</organism>
<dbReference type="InterPro" id="IPR023378">
    <property type="entry name" value="YheA/YmcA-like_dom_sf"/>
</dbReference>
<protein>
    <submittedName>
        <fullName evidence="1">YlbF family regulator</fullName>
    </submittedName>
</protein>
<sequence length="128" mass="15043">MSSVNPYDKAYELSRALQNSDEMKGLQSAWHQASQHPDHHRILEQYRQVADEVQTLQMQGRKPRQEMVSELNQLMNEMQSDPQLLHYMEAEARMGQLMTDIMQILGKPLQEIYGHRAMDERDPNPHKK</sequence>
<dbReference type="EMBL" id="JBHTNU010000002">
    <property type="protein sequence ID" value="MFD1425979.1"/>
    <property type="molecule type" value="Genomic_DNA"/>
</dbReference>
<evidence type="ECO:0000313" key="2">
    <source>
        <dbReference type="Proteomes" id="UP001597282"/>
    </source>
</evidence>
<dbReference type="Gene3D" id="1.20.1500.10">
    <property type="entry name" value="YheA/YmcA-like"/>
    <property type="match status" value="1"/>
</dbReference>
<keyword evidence="2" id="KW-1185">Reference proteome</keyword>
<dbReference type="InterPro" id="IPR010368">
    <property type="entry name" value="Com_YlbF"/>
</dbReference>
<accession>A0ABW4C6V5</accession>
<evidence type="ECO:0000313" key="1">
    <source>
        <dbReference type="EMBL" id="MFD1425979.1"/>
    </source>
</evidence>
<dbReference type="RefSeq" id="WP_380162980.1">
    <property type="nucleotide sequence ID" value="NZ_JBHTNU010000002.1"/>
</dbReference>